<reference evidence="2 3" key="1">
    <citation type="submission" date="2015-04" db="EMBL/GenBank/DDBJ databases">
        <title>Complete Genome Sequence of Kosmotoga pacifica SLHLJ1.</title>
        <authorList>
            <person name="Jiang L.J."/>
            <person name="Shao Z.Z."/>
            <person name="Jebbar M."/>
        </authorList>
    </citation>
    <scope>NUCLEOTIDE SEQUENCE [LARGE SCALE GENOMIC DNA]</scope>
    <source>
        <strain evidence="2 3">SLHLJ1</strain>
    </source>
</reference>
<accession>A0A0G2Z643</accession>
<keyword evidence="1" id="KW-0175">Coiled coil</keyword>
<organism evidence="2 3">
    <name type="scientific">Kosmotoga pacifica</name>
    <dbReference type="NCBI Taxonomy" id="1330330"/>
    <lineage>
        <taxon>Bacteria</taxon>
        <taxon>Thermotogati</taxon>
        <taxon>Thermotogota</taxon>
        <taxon>Thermotogae</taxon>
        <taxon>Kosmotogales</taxon>
        <taxon>Kosmotogaceae</taxon>
        <taxon>Kosmotoga</taxon>
    </lineage>
</organism>
<evidence type="ECO:0000313" key="3">
    <source>
        <dbReference type="Proteomes" id="UP000035159"/>
    </source>
</evidence>
<gene>
    <name evidence="2" type="ORF">IX53_03315</name>
</gene>
<keyword evidence="3" id="KW-1185">Reference proteome</keyword>
<dbReference type="STRING" id="1330330.IX53_03315"/>
<dbReference type="OrthoDB" id="46391at2"/>
<evidence type="ECO:0000313" key="2">
    <source>
        <dbReference type="EMBL" id="AKI97012.1"/>
    </source>
</evidence>
<dbReference type="KEGG" id="kpf:IX53_03315"/>
<name>A0A0G2Z643_9BACT</name>
<proteinExistence type="predicted"/>
<dbReference type="Proteomes" id="UP000035159">
    <property type="component" value="Chromosome"/>
</dbReference>
<dbReference type="PATRIC" id="fig|1330330.3.peg.662"/>
<dbReference type="RefSeq" id="WP_047754147.1">
    <property type="nucleotide sequence ID" value="NZ_CASWEU010000024.1"/>
</dbReference>
<dbReference type="EMBL" id="CP011232">
    <property type="protein sequence ID" value="AKI97012.1"/>
    <property type="molecule type" value="Genomic_DNA"/>
</dbReference>
<evidence type="ECO:0000256" key="1">
    <source>
        <dbReference type="SAM" id="Coils"/>
    </source>
</evidence>
<dbReference type="AlphaFoldDB" id="A0A0G2Z643"/>
<feature type="coiled-coil region" evidence="1">
    <location>
        <begin position="9"/>
        <end position="36"/>
    </location>
</feature>
<sequence length="140" mass="15941">MQISLDQVLSVLMGKVEALEAALDDLRLRNNILLRLLGSLGEMNKEKIEEAVKEELEVSRKAGLIEDNREIQSTVENLTDSIYKWFVGDVEDIRAKMDEYRKKMEEVLKEQESKVIDVAPADFVKRLEPKEPNKGGGIIL</sequence>
<protein>
    <submittedName>
        <fullName evidence="2">Uncharacterized protein</fullName>
    </submittedName>
</protein>